<gene>
    <name evidence="2" type="ORF">GCM10009827_046630</name>
</gene>
<proteinExistence type="predicted"/>
<dbReference type="PANTHER" id="PTHR42815">
    <property type="entry name" value="FAD-BINDING, PUTATIVE (AFU_ORTHOLOGUE AFUA_6G07600)-RELATED"/>
    <property type="match status" value="1"/>
</dbReference>
<dbReference type="EMBL" id="BAAAQD010000009">
    <property type="protein sequence ID" value="GAA1524705.1"/>
    <property type="molecule type" value="Genomic_DNA"/>
</dbReference>
<dbReference type="InterPro" id="IPR012349">
    <property type="entry name" value="Split_barrel_FMN-bd"/>
</dbReference>
<name>A0ABN2AQR8_9ACTN</name>
<organism evidence="2 3">
    <name type="scientific">Dactylosporangium maewongense</name>
    <dbReference type="NCBI Taxonomy" id="634393"/>
    <lineage>
        <taxon>Bacteria</taxon>
        <taxon>Bacillati</taxon>
        <taxon>Actinomycetota</taxon>
        <taxon>Actinomycetes</taxon>
        <taxon>Micromonosporales</taxon>
        <taxon>Micromonosporaceae</taxon>
        <taxon>Dactylosporangium</taxon>
    </lineage>
</organism>
<accession>A0ABN2AQR8</accession>
<comment type="caution">
    <text evidence="2">The sequence shown here is derived from an EMBL/GenBank/DDBJ whole genome shotgun (WGS) entry which is preliminary data.</text>
</comment>
<dbReference type="Proteomes" id="UP001501470">
    <property type="component" value="Unassembled WGS sequence"/>
</dbReference>
<dbReference type="PANTHER" id="PTHR42815:SF2">
    <property type="entry name" value="FAD-BINDING, PUTATIVE (AFU_ORTHOLOGUE AFUA_6G07600)-RELATED"/>
    <property type="match status" value="1"/>
</dbReference>
<dbReference type="SUPFAM" id="SSF50475">
    <property type="entry name" value="FMN-binding split barrel"/>
    <property type="match status" value="1"/>
</dbReference>
<evidence type="ECO:0000313" key="3">
    <source>
        <dbReference type="Proteomes" id="UP001501470"/>
    </source>
</evidence>
<dbReference type="RefSeq" id="WP_344504160.1">
    <property type="nucleotide sequence ID" value="NZ_BAAAQD010000009.1"/>
</dbReference>
<protein>
    <submittedName>
        <fullName evidence="2">Pyridoxamine 5'-phosphate oxidase family protein</fullName>
    </submittedName>
</protein>
<reference evidence="2 3" key="1">
    <citation type="journal article" date="2019" name="Int. J. Syst. Evol. Microbiol.">
        <title>The Global Catalogue of Microorganisms (GCM) 10K type strain sequencing project: providing services to taxonomists for standard genome sequencing and annotation.</title>
        <authorList>
            <consortium name="The Broad Institute Genomics Platform"/>
            <consortium name="The Broad Institute Genome Sequencing Center for Infectious Disease"/>
            <person name="Wu L."/>
            <person name="Ma J."/>
        </authorList>
    </citation>
    <scope>NUCLEOTIDE SEQUENCE [LARGE SCALE GENOMIC DNA]</scope>
    <source>
        <strain evidence="2 3">JCM 15933</strain>
    </source>
</reference>
<dbReference type="Gene3D" id="2.30.110.10">
    <property type="entry name" value="Electron Transport, Fmn-binding Protein, Chain A"/>
    <property type="match status" value="1"/>
</dbReference>
<evidence type="ECO:0000259" key="1">
    <source>
        <dbReference type="Pfam" id="PF01243"/>
    </source>
</evidence>
<sequence>MFHEGELSVQERAGVRFEAARLSGMLAPGGLSRGAGGWLAERTLAALTGRDRDGRLWVSALTGPPGFLAGLGQTLRVAAVPAPGDPLHDLPAGQRVGLIAIDFATRRRMRVNGVLSGTLSGTLTGAGGGLTVDVAEAFGNCPQYIHPRRLASAPTPGGAVPGTFTVAEALTADGEATIRGADTFFLGTTHPDRGADASHRGGPRGFLRAGDGGLWWPDYPGNNMFNSLGNLATDPSAALLVPDFATGRTLQLSGTAAVEWTEPGTGAPDEVTGRRVRFHPAAVVTGEHPALVAAADVPDPRGVRR</sequence>
<keyword evidence="3" id="KW-1185">Reference proteome</keyword>
<dbReference type="Pfam" id="PF01243">
    <property type="entry name" value="PNPOx_N"/>
    <property type="match status" value="1"/>
</dbReference>
<dbReference type="InterPro" id="IPR011576">
    <property type="entry name" value="Pyridox_Oxase_N"/>
</dbReference>
<feature type="domain" description="Pyridoxamine 5'-phosphate oxidase N-terminal" evidence="1">
    <location>
        <begin position="175"/>
        <end position="261"/>
    </location>
</feature>
<evidence type="ECO:0000313" key="2">
    <source>
        <dbReference type="EMBL" id="GAA1524705.1"/>
    </source>
</evidence>